<evidence type="ECO:0000256" key="1">
    <source>
        <dbReference type="SAM" id="MobiDB-lite"/>
    </source>
</evidence>
<reference evidence="2" key="1">
    <citation type="submission" date="2014-11" db="EMBL/GenBank/DDBJ databases">
        <authorList>
            <person name="Amaro Gonzalez C."/>
        </authorList>
    </citation>
    <scope>NUCLEOTIDE SEQUENCE</scope>
</reference>
<sequence length="50" mass="5577">MCPIVFSAFLRHKHRCVVFVLTVAFSRSHIKQQSSSDTGHLSSETSACCH</sequence>
<dbReference type="EMBL" id="GBXM01078249">
    <property type="protein sequence ID" value="JAH30328.1"/>
    <property type="molecule type" value="Transcribed_RNA"/>
</dbReference>
<feature type="compositionally biased region" description="Polar residues" evidence="1">
    <location>
        <begin position="31"/>
        <end position="50"/>
    </location>
</feature>
<accession>A0A0E9RPQ9</accession>
<reference evidence="2" key="2">
    <citation type="journal article" date="2015" name="Fish Shellfish Immunol.">
        <title>Early steps in the European eel (Anguilla anguilla)-Vibrio vulnificus interaction in the gills: Role of the RtxA13 toxin.</title>
        <authorList>
            <person name="Callol A."/>
            <person name="Pajuelo D."/>
            <person name="Ebbesson L."/>
            <person name="Teles M."/>
            <person name="MacKenzie S."/>
            <person name="Amaro C."/>
        </authorList>
    </citation>
    <scope>NUCLEOTIDE SEQUENCE</scope>
</reference>
<proteinExistence type="predicted"/>
<feature type="region of interest" description="Disordered" evidence="1">
    <location>
        <begin position="29"/>
        <end position="50"/>
    </location>
</feature>
<evidence type="ECO:0000313" key="2">
    <source>
        <dbReference type="EMBL" id="JAH30328.1"/>
    </source>
</evidence>
<name>A0A0E9RPQ9_ANGAN</name>
<organism evidence="2">
    <name type="scientific">Anguilla anguilla</name>
    <name type="common">European freshwater eel</name>
    <name type="synonym">Muraena anguilla</name>
    <dbReference type="NCBI Taxonomy" id="7936"/>
    <lineage>
        <taxon>Eukaryota</taxon>
        <taxon>Metazoa</taxon>
        <taxon>Chordata</taxon>
        <taxon>Craniata</taxon>
        <taxon>Vertebrata</taxon>
        <taxon>Euteleostomi</taxon>
        <taxon>Actinopterygii</taxon>
        <taxon>Neopterygii</taxon>
        <taxon>Teleostei</taxon>
        <taxon>Anguilliformes</taxon>
        <taxon>Anguillidae</taxon>
        <taxon>Anguilla</taxon>
    </lineage>
</organism>
<dbReference type="AlphaFoldDB" id="A0A0E9RPQ9"/>
<protein>
    <submittedName>
        <fullName evidence="2">Uncharacterized protein</fullName>
    </submittedName>
</protein>